<proteinExistence type="predicted"/>
<dbReference type="Proteomes" id="UP001059596">
    <property type="component" value="Unassembled WGS sequence"/>
</dbReference>
<comment type="caution">
    <text evidence="1">The sequence shown here is derived from an EMBL/GenBank/DDBJ whole genome shotgun (WGS) entry which is preliminary data.</text>
</comment>
<sequence>MAQKVLSERPTCDLVFAHFPFEATPPTRYEKNLLLRWGSMR</sequence>
<evidence type="ECO:0000313" key="1">
    <source>
        <dbReference type="EMBL" id="KAI8039068.1"/>
    </source>
</evidence>
<gene>
    <name evidence="1" type="ORF">M5D96_007783</name>
</gene>
<organism evidence="1 2">
    <name type="scientific">Drosophila gunungcola</name>
    <name type="common">fruit fly</name>
    <dbReference type="NCBI Taxonomy" id="103775"/>
    <lineage>
        <taxon>Eukaryota</taxon>
        <taxon>Metazoa</taxon>
        <taxon>Ecdysozoa</taxon>
        <taxon>Arthropoda</taxon>
        <taxon>Hexapoda</taxon>
        <taxon>Insecta</taxon>
        <taxon>Pterygota</taxon>
        <taxon>Neoptera</taxon>
        <taxon>Endopterygota</taxon>
        <taxon>Diptera</taxon>
        <taxon>Brachycera</taxon>
        <taxon>Muscomorpha</taxon>
        <taxon>Ephydroidea</taxon>
        <taxon>Drosophilidae</taxon>
        <taxon>Drosophila</taxon>
        <taxon>Sophophora</taxon>
    </lineage>
</organism>
<dbReference type="AlphaFoldDB" id="A0A9P9YM17"/>
<feature type="non-terminal residue" evidence="1">
    <location>
        <position position="41"/>
    </location>
</feature>
<reference evidence="1" key="1">
    <citation type="journal article" date="2023" name="Genome Biol. Evol.">
        <title>Long-read-based Genome Assembly of Drosophila gunungcola Reveals Fewer Chemosensory Genes in Flower-breeding Species.</title>
        <authorList>
            <person name="Negi A."/>
            <person name="Liao B.Y."/>
            <person name="Yeh S.D."/>
        </authorList>
    </citation>
    <scope>NUCLEOTIDE SEQUENCE</scope>
    <source>
        <strain evidence="1">Sukarami</strain>
    </source>
</reference>
<evidence type="ECO:0000313" key="2">
    <source>
        <dbReference type="Proteomes" id="UP001059596"/>
    </source>
</evidence>
<keyword evidence="2" id="KW-1185">Reference proteome</keyword>
<protein>
    <submittedName>
        <fullName evidence="1">Uncharacterized protein</fullName>
    </submittedName>
</protein>
<accession>A0A9P9YM17</accession>
<dbReference type="EMBL" id="JAMKOV010000006">
    <property type="protein sequence ID" value="KAI8039068.1"/>
    <property type="molecule type" value="Genomic_DNA"/>
</dbReference>
<name>A0A9P9YM17_9MUSC</name>